<dbReference type="AlphaFoldDB" id="A0A8T0TQC5"/>
<accession>A0A8T0TQC5</accession>
<protein>
    <submittedName>
        <fullName evidence="1">Uncharacterized protein</fullName>
    </submittedName>
</protein>
<reference evidence="1 2" key="1">
    <citation type="submission" date="2020-05" db="EMBL/GenBank/DDBJ databases">
        <title>WGS assembly of Panicum virgatum.</title>
        <authorList>
            <person name="Lovell J.T."/>
            <person name="Jenkins J."/>
            <person name="Shu S."/>
            <person name="Juenger T.E."/>
            <person name="Schmutz J."/>
        </authorList>
    </citation>
    <scope>NUCLEOTIDE SEQUENCE [LARGE SCALE GENOMIC DNA]</scope>
    <source>
        <strain evidence="2">cv. AP13</strain>
    </source>
</reference>
<gene>
    <name evidence="1" type="ORF">PVAP13_4KG378003</name>
</gene>
<keyword evidence="2" id="KW-1185">Reference proteome</keyword>
<organism evidence="1 2">
    <name type="scientific">Panicum virgatum</name>
    <name type="common">Blackwell switchgrass</name>
    <dbReference type="NCBI Taxonomy" id="38727"/>
    <lineage>
        <taxon>Eukaryota</taxon>
        <taxon>Viridiplantae</taxon>
        <taxon>Streptophyta</taxon>
        <taxon>Embryophyta</taxon>
        <taxon>Tracheophyta</taxon>
        <taxon>Spermatophyta</taxon>
        <taxon>Magnoliopsida</taxon>
        <taxon>Liliopsida</taxon>
        <taxon>Poales</taxon>
        <taxon>Poaceae</taxon>
        <taxon>PACMAD clade</taxon>
        <taxon>Panicoideae</taxon>
        <taxon>Panicodae</taxon>
        <taxon>Paniceae</taxon>
        <taxon>Panicinae</taxon>
        <taxon>Panicum</taxon>
        <taxon>Panicum sect. Hiantes</taxon>
    </lineage>
</organism>
<name>A0A8T0TQC5_PANVG</name>
<sequence length="100" mass="11490">MRDCRTEAACLRIIHTSMTSPPHVVLLGAAWHEMQATVALGFWGTYRRSPPILMKHSLTTAYQDNHCNVLFCRMDILNQHVECADISTHKLWYTCSLLLF</sequence>
<proteinExistence type="predicted"/>
<dbReference type="EMBL" id="CM029043">
    <property type="protein sequence ID" value="KAG2614252.1"/>
    <property type="molecule type" value="Genomic_DNA"/>
</dbReference>
<evidence type="ECO:0000313" key="1">
    <source>
        <dbReference type="EMBL" id="KAG2614252.1"/>
    </source>
</evidence>
<evidence type="ECO:0000313" key="2">
    <source>
        <dbReference type="Proteomes" id="UP000823388"/>
    </source>
</evidence>
<dbReference type="Proteomes" id="UP000823388">
    <property type="component" value="Chromosome 4K"/>
</dbReference>
<comment type="caution">
    <text evidence="1">The sequence shown here is derived from an EMBL/GenBank/DDBJ whole genome shotgun (WGS) entry which is preliminary data.</text>
</comment>